<dbReference type="PANTHER" id="PTHR43844">
    <property type="entry name" value="METHIONINE SYNTHASE"/>
    <property type="match status" value="1"/>
</dbReference>
<dbReference type="PANTHER" id="PTHR43844:SF1">
    <property type="entry name" value="METHIONINE SYNTHASE"/>
    <property type="match status" value="1"/>
</dbReference>
<reference evidence="2" key="1">
    <citation type="submission" date="2020-05" db="EMBL/GenBank/DDBJ databases">
        <authorList>
            <person name="Brown S."/>
            <person name="Huntemann M."/>
            <person name="Clum A."/>
            <person name="Spunde A."/>
            <person name="Palaniappan K."/>
            <person name="Ritter S."/>
            <person name="Mikhailova N."/>
            <person name="Chen I.-M."/>
            <person name="Stamatis D."/>
            <person name="Reddy T."/>
            <person name="O'Malley R."/>
            <person name="Daum C."/>
            <person name="Shapiro N."/>
            <person name="Ivanova N."/>
            <person name="Kyrpides N."/>
            <person name="Woyke T."/>
        </authorList>
    </citation>
    <scope>NUCLEOTIDE SEQUENCE</scope>
    <source>
        <strain evidence="2">DJ080</strain>
    </source>
</reference>
<evidence type="ECO:0000313" key="2">
    <source>
        <dbReference type="EMBL" id="NRT87847.1"/>
    </source>
</evidence>
<dbReference type="Gene3D" id="3.20.20.210">
    <property type="match status" value="1"/>
</dbReference>
<dbReference type="AlphaFoldDB" id="A0AAX0AY65"/>
<reference evidence="2" key="2">
    <citation type="journal article" date="2022" name="Nat. Biotechnol.">
        <title>Carbon-negative production of acetone and isopropanol by gas fermentation at industrial pilot scale.</title>
        <authorList>
            <person name="Liew F.E."/>
            <person name="Nogle R."/>
            <person name="Abdalla T."/>
            <person name="Rasor B.J."/>
            <person name="Canter C."/>
            <person name="Jensen R.O."/>
            <person name="Wang L."/>
            <person name="Strutz J."/>
            <person name="Chirania P."/>
            <person name="De Tissera S."/>
            <person name="Mueller A.P."/>
            <person name="Ruan Z."/>
            <person name="Gao A."/>
            <person name="Tran L."/>
            <person name="Engle N.L."/>
            <person name="Bromley J.C."/>
            <person name="Daniell J."/>
            <person name="Conrado R."/>
            <person name="Tschaplinski T.J."/>
            <person name="Giannone R.J."/>
            <person name="Hettich R.L."/>
            <person name="Karim A.S."/>
            <person name="Simpson S.D."/>
            <person name="Brown S.D."/>
            <person name="Leang C."/>
            <person name="Jewett M.C."/>
            <person name="Kopke M."/>
        </authorList>
    </citation>
    <scope>NUCLEOTIDE SEQUENCE</scope>
    <source>
        <strain evidence="2">DJ080</strain>
    </source>
</reference>
<dbReference type="GO" id="GO:0008270">
    <property type="term" value="F:zinc ion binding"/>
    <property type="evidence" value="ECO:0007669"/>
    <property type="project" value="InterPro"/>
</dbReference>
<dbReference type="RefSeq" id="WP_077844931.1">
    <property type="nucleotide sequence ID" value="NZ_CP107022.1"/>
</dbReference>
<feature type="domain" description="Cobalamin-independent methionine synthase MetE C-terminal/archaeal" evidence="1">
    <location>
        <begin position="20"/>
        <end position="352"/>
    </location>
</feature>
<name>A0AAX0AY65_CLOBE</name>
<dbReference type="GO" id="GO:0003871">
    <property type="term" value="F:5-methyltetrahydropteroyltriglutamate-homocysteine S-methyltransferase activity"/>
    <property type="evidence" value="ECO:0007669"/>
    <property type="project" value="InterPro"/>
</dbReference>
<dbReference type="NCBIfam" id="NF005085">
    <property type="entry name" value="PRK06520.1"/>
    <property type="match status" value="1"/>
</dbReference>
<comment type="caution">
    <text evidence="2">The sequence shown here is derived from an EMBL/GenBank/DDBJ whole genome shotgun (WGS) entry which is preliminary data.</text>
</comment>
<protein>
    <submittedName>
        <fullName evidence="2">Methionine synthase II (Cobalamin-independent)</fullName>
    </submittedName>
</protein>
<accession>A0AAX0AY65</accession>
<dbReference type="GO" id="GO:0009086">
    <property type="term" value="P:methionine biosynthetic process"/>
    <property type="evidence" value="ECO:0007669"/>
    <property type="project" value="InterPro"/>
</dbReference>
<sequence length="378" mass="43411">MSIEFKNAKQRSVAPFRADIVGSFLRPEVIKEARAKFQNQEILSSELRRIEDEEIIKLVKKQKELGLKAVTDGEFRRSWWHLDFMWGLDGVEKRVLEAGYKFNGLETRAETATLTGKIDFSNHPMLEHYKFLRSISGDDIVARQTIPAPAQFLAELQRGENKEITESIYKNIDELILDIANSYKKAIKAFYNEGCRNLQLDDCTWGMLCDKKYWEARQQEGVDTNDIAKLYAKVNNLAIEDHPEDLVITMHVCRGNYNSTWAGSGGYEPVAEILFGTVNVDGFYLEYDTDRAGDFAPLRFIKNQQVVLGLISSKTGILENKEEVKERIREATKYVDINQVCLSPQCGFASTEEGNILTEEEQWNKIKLVREISEEIWK</sequence>
<evidence type="ECO:0000313" key="3">
    <source>
        <dbReference type="Proteomes" id="UP001193748"/>
    </source>
</evidence>
<dbReference type="CDD" id="cd03311">
    <property type="entry name" value="CIMS_C_terminal_like"/>
    <property type="match status" value="1"/>
</dbReference>
<organism evidence="2 3">
    <name type="scientific">Clostridium beijerinckii</name>
    <name type="common">Clostridium MP</name>
    <dbReference type="NCBI Taxonomy" id="1520"/>
    <lineage>
        <taxon>Bacteria</taxon>
        <taxon>Bacillati</taxon>
        <taxon>Bacillota</taxon>
        <taxon>Clostridia</taxon>
        <taxon>Eubacteriales</taxon>
        <taxon>Clostridiaceae</taxon>
        <taxon>Clostridium</taxon>
    </lineage>
</organism>
<dbReference type="EMBL" id="JABSWW010000001">
    <property type="protein sequence ID" value="NRT87847.1"/>
    <property type="molecule type" value="Genomic_DNA"/>
</dbReference>
<evidence type="ECO:0000259" key="1">
    <source>
        <dbReference type="Pfam" id="PF01717"/>
    </source>
</evidence>
<dbReference type="SUPFAM" id="SSF51726">
    <property type="entry name" value="UROD/MetE-like"/>
    <property type="match status" value="1"/>
</dbReference>
<dbReference type="InterPro" id="IPR038071">
    <property type="entry name" value="UROD/MetE-like_sf"/>
</dbReference>
<dbReference type="Pfam" id="PF01717">
    <property type="entry name" value="Meth_synt_2"/>
    <property type="match status" value="1"/>
</dbReference>
<dbReference type="InterPro" id="IPR002629">
    <property type="entry name" value="Met_Synth_C/arc"/>
</dbReference>
<dbReference type="Proteomes" id="UP001193748">
    <property type="component" value="Unassembled WGS sequence"/>
</dbReference>
<gene>
    <name evidence="2" type="ORF">B0H41_001526</name>
</gene>
<proteinExistence type="predicted"/>